<dbReference type="GO" id="GO:0005634">
    <property type="term" value="C:nucleus"/>
    <property type="evidence" value="ECO:0007669"/>
    <property type="project" value="TreeGrafter"/>
</dbReference>
<feature type="compositionally biased region" description="Basic and acidic residues" evidence="1">
    <location>
        <begin position="56"/>
        <end position="71"/>
    </location>
</feature>
<organism evidence="2 4">
    <name type="scientific">Parascaris univalens</name>
    <name type="common">Nematode worm</name>
    <dbReference type="NCBI Taxonomy" id="6257"/>
    <lineage>
        <taxon>Eukaryota</taxon>
        <taxon>Metazoa</taxon>
        <taxon>Ecdysozoa</taxon>
        <taxon>Nematoda</taxon>
        <taxon>Chromadorea</taxon>
        <taxon>Rhabditida</taxon>
        <taxon>Spirurina</taxon>
        <taxon>Ascaridomorpha</taxon>
        <taxon>Ascaridoidea</taxon>
        <taxon>Ascarididae</taxon>
        <taxon>Parascaris</taxon>
    </lineage>
</organism>
<name>A0A915AIZ3_PARUN</name>
<evidence type="ECO:0000313" key="4">
    <source>
        <dbReference type="WBParaSite" id="PgR009X_g192_t02"/>
    </source>
</evidence>
<dbReference type="WBParaSite" id="PgR009X_g192_t01">
    <property type="protein sequence ID" value="PgR009X_g192_t01"/>
    <property type="gene ID" value="PgR009X_g192"/>
</dbReference>
<sequence length="379" mass="42872">MDRLEPLEKLDSDYYLGDHAGWYSDGEHQDSDSSNDELSEEISKLAGVRRCQQKSKRGDKGDQRESRMKDEFESDMDDELDERLVAHASEFMQANASTSKPSTRTICEPSVVAEGTDAVHKKEPGEEESITEKELQDLPASPEERREGEEDPTSAGTSGLPKKSVSFKEEPQVFGICETGDEKTKSTEKGKMAFDDANNLLRRMTDKAMKGKEEEMEFYDANEDDDNEQWVREHRRRLGLFNDETKGQKAGASFAAQEEEGDDTDAVLSCPACMTLLTRQCQRHQIYRNQYRAMFVENCKIVIEETVFMPEGGKKKRKDMKKCEAARPKPNTVVSASEASTLRREDLFHPVQCAVCSTAVGVYDVEEVYHFFNVLTGYA</sequence>
<feature type="compositionally biased region" description="Acidic residues" evidence="1">
    <location>
        <begin position="72"/>
        <end position="81"/>
    </location>
</feature>
<dbReference type="PANTHER" id="PTHR15967">
    <property type="entry name" value="E2F-ASSOCIATED PHOSPHOPROTEIN"/>
    <property type="match status" value="1"/>
</dbReference>
<feature type="region of interest" description="Disordered" evidence="1">
    <location>
        <begin position="18"/>
        <end position="184"/>
    </location>
</feature>
<dbReference type="WBParaSite" id="PgR009X_g192_t02">
    <property type="protein sequence ID" value="PgR009X_g192_t02"/>
    <property type="gene ID" value="PgR009X_g192"/>
</dbReference>
<dbReference type="InterPro" id="IPR019370">
    <property type="entry name" value="E2F-assoc_phosphoprotein"/>
</dbReference>
<feature type="compositionally biased region" description="Polar residues" evidence="1">
    <location>
        <begin position="92"/>
        <end position="105"/>
    </location>
</feature>
<dbReference type="Pfam" id="PF10238">
    <property type="entry name" value="Eapp_C"/>
    <property type="match status" value="1"/>
</dbReference>
<accession>A0A915AIZ3</accession>
<feature type="compositionally biased region" description="Basic and acidic residues" evidence="1">
    <location>
        <begin position="117"/>
        <end position="148"/>
    </location>
</feature>
<dbReference type="PANTHER" id="PTHR15967:SF0">
    <property type="entry name" value="E2F-ASSOCIATED PHOSPHOPROTEIN"/>
    <property type="match status" value="1"/>
</dbReference>
<reference evidence="3 4" key="1">
    <citation type="submission" date="2022-11" db="UniProtKB">
        <authorList>
            <consortium name="WormBaseParasite"/>
        </authorList>
    </citation>
    <scope>IDENTIFICATION</scope>
</reference>
<dbReference type="Proteomes" id="UP000887569">
    <property type="component" value="Unplaced"/>
</dbReference>
<evidence type="ECO:0000313" key="3">
    <source>
        <dbReference type="WBParaSite" id="PgR009X_g192_t01"/>
    </source>
</evidence>
<evidence type="ECO:0000313" key="2">
    <source>
        <dbReference type="Proteomes" id="UP000887569"/>
    </source>
</evidence>
<dbReference type="AlphaFoldDB" id="A0A915AIZ3"/>
<proteinExistence type="predicted"/>
<evidence type="ECO:0000256" key="1">
    <source>
        <dbReference type="SAM" id="MobiDB-lite"/>
    </source>
</evidence>
<keyword evidence="2" id="KW-1185">Reference proteome</keyword>
<protein>
    <submittedName>
        <fullName evidence="3 4">E2F-associated phosphoprotein</fullName>
    </submittedName>
</protein>